<keyword evidence="3 8" id="KW-0812">Transmembrane</keyword>
<dbReference type="AlphaFoldDB" id="A0A382X5S4"/>
<evidence type="ECO:0000256" key="3">
    <source>
        <dbReference type="ARBA" id="ARBA00022692"/>
    </source>
</evidence>
<protein>
    <submittedName>
        <fullName evidence="9">Uncharacterized protein</fullName>
    </submittedName>
</protein>
<keyword evidence="5" id="KW-0573">Peptidoglycan synthesis</keyword>
<reference evidence="9" key="1">
    <citation type="submission" date="2018-05" db="EMBL/GenBank/DDBJ databases">
        <authorList>
            <person name="Lanie J.A."/>
            <person name="Ng W.-L."/>
            <person name="Kazmierczak K.M."/>
            <person name="Andrzejewski T.M."/>
            <person name="Davidsen T.M."/>
            <person name="Wayne K.J."/>
            <person name="Tettelin H."/>
            <person name="Glass J.I."/>
            <person name="Rusch D."/>
            <person name="Podicherti R."/>
            <person name="Tsui H.-C.T."/>
            <person name="Winkler M.E."/>
        </authorList>
    </citation>
    <scope>NUCLEOTIDE SEQUENCE</scope>
</reference>
<proteinExistence type="predicted"/>
<feature type="transmembrane region" description="Helical" evidence="8">
    <location>
        <begin position="147"/>
        <end position="168"/>
    </location>
</feature>
<dbReference type="PANTHER" id="PTHR30250:SF11">
    <property type="entry name" value="O-ANTIGEN TRANSPORTER-RELATED"/>
    <property type="match status" value="1"/>
</dbReference>
<keyword evidence="2" id="KW-1003">Cell membrane</keyword>
<keyword evidence="7 8" id="KW-0472">Membrane</keyword>
<accession>A0A382X5S4</accession>
<feature type="transmembrane region" description="Helical" evidence="8">
    <location>
        <begin position="174"/>
        <end position="195"/>
    </location>
</feature>
<dbReference type="Pfam" id="PF03023">
    <property type="entry name" value="MurJ"/>
    <property type="match status" value="1"/>
</dbReference>
<feature type="non-terminal residue" evidence="9">
    <location>
        <position position="1"/>
    </location>
</feature>
<sequence length="258" mass="28930">QALPFAIGNIFNLIYFRIDMVMLSKLSVDGELANAWYGLAFTIVNAFTIVPGAFMGAMFPMMSREFEEGTIAFRRSYTNAVRAMLLLGLPLAIGLSILADEITFLLFSQLEQWQKISQGLQLLSWSGGLTFLTTVVITVLRATDKRRAFTVLMVLTAILNISINFLILPKWSHIGCSIAMVISESFLLIVGFIYIHFKISRLIKIDFVFRIVVLSFTMGVGLILIQKFFPLWLLVLVGLGFYLGGIWMLGELKANLTH</sequence>
<dbReference type="GO" id="GO:0008360">
    <property type="term" value="P:regulation of cell shape"/>
    <property type="evidence" value="ECO:0007669"/>
    <property type="project" value="UniProtKB-KW"/>
</dbReference>
<evidence type="ECO:0000256" key="7">
    <source>
        <dbReference type="ARBA" id="ARBA00023136"/>
    </source>
</evidence>
<name>A0A382X5S4_9ZZZZ</name>
<comment type="subcellular location">
    <subcellularLocation>
        <location evidence="1">Cell membrane</location>
        <topology evidence="1">Multi-pass membrane protein</topology>
    </subcellularLocation>
</comment>
<evidence type="ECO:0000256" key="5">
    <source>
        <dbReference type="ARBA" id="ARBA00022984"/>
    </source>
</evidence>
<evidence type="ECO:0000256" key="8">
    <source>
        <dbReference type="SAM" id="Phobius"/>
    </source>
</evidence>
<keyword evidence="4" id="KW-0133">Cell shape</keyword>
<dbReference type="GO" id="GO:0005886">
    <property type="term" value="C:plasma membrane"/>
    <property type="evidence" value="ECO:0007669"/>
    <property type="project" value="UniProtKB-SubCell"/>
</dbReference>
<organism evidence="9">
    <name type="scientific">marine metagenome</name>
    <dbReference type="NCBI Taxonomy" id="408172"/>
    <lineage>
        <taxon>unclassified sequences</taxon>
        <taxon>metagenomes</taxon>
        <taxon>ecological metagenomes</taxon>
    </lineage>
</organism>
<dbReference type="PANTHER" id="PTHR30250">
    <property type="entry name" value="PST FAMILY PREDICTED COLANIC ACID TRANSPORTER"/>
    <property type="match status" value="1"/>
</dbReference>
<feature type="transmembrane region" description="Helical" evidence="8">
    <location>
        <begin position="231"/>
        <end position="250"/>
    </location>
</feature>
<evidence type="ECO:0000256" key="1">
    <source>
        <dbReference type="ARBA" id="ARBA00004651"/>
    </source>
</evidence>
<evidence type="ECO:0000256" key="4">
    <source>
        <dbReference type="ARBA" id="ARBA00022960"/>
    </source>
</evidence>
<dbReference type="GO" id="GO:0009252">
    <property type="term" value="P:peptidoglycan biosynthetic process"/>
    <property type="evidence" value="ECO:0007669"/>
    <property type="project" value="UniProtKB-KW"/>
</dbReference>
<dbReference type="InterPro" id="IPR050833">
    <property type="entry name" value="Poly_Biosynth_Transport"/>
</dbReference>
<evidence type="ECO:0000313" key="9">
    <source>
        <dbReference type="EMBL" id="SVD65708.1"/>
    </source>
</evidence>
<feature type="transmembrane region" description="Helical" evidence="8">
    <location>
        <begin position="35"/>
        <end position="59"/>
    </location>
</feature>
<dbReference type="InterPro" id="IPR004268">
    <property type="entry name" value="MurJ"/>
</dbReference>
<dbReference type="EMBL" id="UINC01164715">
    <property type="protein sequence ID" value="SVD65708.1"/>
    <property type="molecule type" value="Genomic_DNA"/>
</dbReference>
<evidence type="ECO:0000256" key="2">
    <source>
        <dbReference type="ARBA" id="ARBA00022475"/>
    </source>
</evidence>
<gene>
    <name evidence="9" type="ORF">METZ01_LOCUS418562</name>
</gene>
<feature type="transmembrane region" description="Helical" evidence="8">
    <location>
        <begin position="119"/>
        <end position="140"/>
    </location>
</feature>
<feature type="transmembrane region" description="Helical" evidence="8">
    <location>
        <begin position="80"/>
        <end position="99"/>
    </location>
</feature>
<feature type="transmembrane region" description="Helical" evidence="8">
    <location>
        <begin position="207"/>
        <end position="225"/>
    </location>
</feature>
<keyword evidence="6 8" id="KW-1133">Transmembrane helix</keyword>
<evidence type="ECO:0000256" key="6">
    <source>
        <dbReference type="ARBA" id="ARBA00022989"/>
    </source>
</evidence>